<gene>
    <name evidence="2" type="ORF">DILT_LOCUS5560</name>
</gene>
<keyword evidence="1" id="KW-0812">Transmembrane</keyword>
<dbReference type="EMBL" id="UYRU01047655">
    <property type="protein sequence ID" value="VDN09729.1"/>
    <property type="molecule type" value="Genomic_DNA"/>
</dbReference>
<sequence length="81" mass="8975">MATDTAINFPLFYPTFIYTLVMCLTKCTFEMKHLACLACLLHRIAACWDWDLPAADAYDDPIASDDGGARGDKDDDTHGDV</sequence>
<dbReference type="Proteomes" id="UP000281553">
    <property type="component" value="Unassembled WGS sequence"/>
</dbReference>
<keyword evidence="1" id="KW-1133">Transmembrane helix</keyword>
<evidence type="ECO:0000256" key="1">
    <source>
        <dbReference type="SAM" id="Phobius"/>
    </source>
</evidence>
<evidence type="ECO:0000313" key="3">
    <source>
        <dbReference type="Proteomes" id="UP000281553"/>
    </source>
</evidence>
<dbReference type="AlphaFoldDB" id="A0A3P7NK22"/>
<protein>
    <submittedName>
        <fullName evidence="2">Uncharacterized protein</fullName>
    </submittedName>
</protein>
<keyword evidence="3" id="KW-1185">Reference proteome</keyword>
<accession>A0A3P7NK22</accession>
<feature type="transmembrane region" description="Helical" evidence="1">
    <location>
        <begin position="6"/>
        <end position="24"/>
    </location>
</feature>
<proteinExistence type="predicted"/>
<keyword evidence="1" id="KW-0472">Membrane</keyword>
<evidence type="ECO:0000313" key="2">
    <source>
        <dbReference type="EMBL" id="VDN09729.1"/>
    </source>
</evidence>
<name>A0A3P7NK22_DIBLA</name>
<organism evidence="2 3">
    <name type="scientific">Dibothriocephalus latus</name>
    <name type="common">Fish tapeworm</name>
    <name type="synonym">Diphyllobothrium latum</name>
    <dbReference type="NCBI Taxonomy" id="60516"/>
    <lineage>
        <taxon>Eukaryota</taxon>
        <taxon>Metazoa</taxon>
        <taxon>Spiralia</taxon>
        <taxon>Lophotrochozoa</taxon>
        <taxon>Platyhelminthes</taxon>
        <taxon>Cestoda</taxon>
        <taxon>Eucestoda</taxon>
        <taxon>Diphyllobothriidea</taxon>
        <taxon>Diphyllobothriidae</taxon>
        <taxon>Dibothriocephalus</taxon>
    </lineage>
</organism>
<reference evidence="2 3" key="1">
    <citation type="submission" date="2018-11" db="EMBL/GenBank/DDBJ databases">
        <authorList>
            <consortium name="Pathogen Informatics"/>
        </authorList>
    </citation>
    <scope>NUCLEOTIDE SEQUENCE [LARGE SCALE GENOMIC DNA]</scope>
</reference>